<dbReference type="RefSeq" id="WP_131153201.1">
    <property type="nucleotide sequence ID" value="NZ_CP036402.1"/>
</dbReference>
<keyword evidence="3" id="KW-1185">Reference proteome</keyword>
<evidence type="ECO:0000313" key="3">
    <source>
        <dbReference type="Proteomes" id="UP000291469"/>
    </source>
</evidence>
<name>A0A411YAF9_9ACTN</name>
<dbReference type="Proteomes" id="UP000291469">
    <property type="component" value="Chromosome"/>
</dbReference>
<accession>A0A411YAF9</accession>
<organism evidence="2 3">
    <name type="scientific">Egibacter rhizosphaerae</name>
    <dbReference type="NCBI Taxonomy" id="1670831"/>
    <lineage>
        <taxon>Bacteria</taxon>
        <taxon>Bacillati</taxon>
        <taxon>Actinomycetota</taxon>
        <taxon>Nitriliruptoria</taxon>
        <taxon>Egibacterales</taxon>
        <taxon>Egibacteraceae</taxon>
        <taxon>Egibacter</taxon>
    </lineage>
</organism>
<gene>
    <name evidence="2" type="ORF">ER308_00515</name>
</gene>
<feature type="signal peptide" evidence="1">
    <location>
        <begin position="1"/>
        <end position="22"/>
    </location>
</feature>
<reference evidence="2 3" key="1">
    <citation type="submission" date="2019-01" db="EMBL/GenBank/DDBJ databases">
        <title>Egibacter rhizosphaerae EGI 80759T.</title>
        <authorList>
            <person name="Chen D.-D."/>
            <person name="Tian Y."/>
            <person name="Jiao J.-Y."/>
            <person name="Zhang X.-T."/>
            <person name="Zhang Y.-G."/>
            <person name="Zhang Y."/>
            <person name="Xiao M."/>
            <person name="Shu W.-S."/>
            <person name="Li W.-J."/>
        </authorList>
    </citation>
    <scope>NUCLEOTIDE SEQUENCE [LARGE SCALE GENOMIC DNA]</scope>
    <source>
        <strain evidence="2 3">EGI 80759</strain>
    </source>
</reference>
<evidence type="ECO:0000256" key="1">
    <source>
        <dbReference type="SAM" id="SignalP"/>
    </source>
</evidence>
<keyword evidence="1" id="KW-0732">Signal</keyword>
<evidence type="ECO:0000313" key="2">
    <source>
        <dbReference type="EMBL" id="QBI18203.1"/>
    </source>
</evidence>
<protein>
    <recommendedName>
        <fullName evidence="4">Secreted protein</fullName>
    </recommendedName>
</protein>
<sequence>MLTIVFGVMGAAVLAITGAAYADGDDEPVKSPDTPEELTDMKLLDSGRTPYYAPAGLAKYFGTAVWWETYTSQGRLYYHVERVHFRGGTADSPCESNPSGIDHWVAASAVVTHEYEDHTVESIPGSSWERTNCYPYGSESGATYQPWTNAAYSDRVLRSTFHVHHADEDNPNFSFSSDMHWIVNSNGAEPEDLATCELNC</sequence>
<feature type="chain" id="PRO_5019551333" description="Secreted protein" evidence="1">
    <location>
        <begin position="23"/>
        <end position="200"/>
    </location>
</feature>
<dbReference type="AlphaFoldDB" id="A0A411YAF9"/>
<evidence type="ECO:0008006" key="4">
    <source>
        <dbReference type="Google" id="ProtNLM"/>
    </source>
</evidence>
<dbReference type="KEGG" id="erz:ER308_00515"/>
<dbReference type="EMBL" id="CP036402">
    <property type="protein sequence ID" value="QBI18203.1"/>
    <property type="molecule type" value="Genomic_DNA"/>
</dbReference>
<proteinExistence type="predicted"/>